<sequence>MAEKQQNLTTAPAPARPTITLPPRPSMETLFTGGLSPGPMTLVSSFFADSPYPESDYRSFSQLLAGAMASPIASPAFFNDHSIPSNNTNTATATATATSSKDDGFRQSRPMNLVVARSPLFTVPPGLSPSGLLNSPGFFPPQSPFGMSHQQALAQVTAHAALLAQSQMHMHAQYQPSSLTAPTELLTRHPSFNPGEALQQQQQMPHSTSDTQNSVVELTEFSHSERKYQPPAAVDKPTHDGYNWRKYGQKPIKGSEYPRSYYKCTHLNCPVKKKVERSSDGQITEIIYKGQHNHDLPQPNKRSKDCNDSNGSIHLQSKPEVGSQAQAGNAIKLTETLPAHSVIGRDQESTQADPSEPPGPSDSEEAGDAAVQEEERGDDEPNPKRRQVDVVTSEATLPHKTVTEPKIIVQTRSEVDLLDDGYRWRKYGQKVVKGNPHPRLLLLYLFLFMFFYTIQVYPRGLSVSTILAHYIVCVIPDPAASPLVNLKYSKYLEGFFIPSSCVCLFLLLFEKDINSRTGEGSCVCLFLLLFEKDINSRTGEGSCVCLFLLLFEKDINSRTGEGNI</sequence>
<accession>A0ACC0RQ13</accession>
<evidence type="ECO:0000313" key="2">
    <source>
        <dbReference type="Proteomes" id="UP000006729"/>
    </source>
</evidence>
<evidence type="ECO:0000313" key="1">
    <source>
        <dbReference type="EMBL" id="KAI9379381.1"/>
    </source>
</evidence>
<organism evidence="1 2">
    <name type="scientific">Populus trichocarpa</name>
    <name type="common">Western balsam poplar</name>
    <name type="synonym">Populus balsamifera subsp. trichocarpa</name>
    <dbReference type="NCBI Taxonomy" id="3694"/>
    <lineage>
        <taxon>Eukaryota</taxon>
        <taxon>Viridiplantae</taxon>
        <taxon>Streptophyta</taxon>
        <taxon>Embryophyta</taxon>
        <taxon>Tracheophyta</taxon>
        <taxon>Spermatophyta</taxon>
        <taxon>Magnoliopsida</taxon>
        <taxon>eudicotyledons</taxon>
        <taxon>Gunneridae</taxon>
        <taxon>Pentapetalae</taxon>
        <taxon>rosids</taxon>
        <taxon>fabids</taxon>
        <taxon>Malpighiales</taxon>
        <taxon>Salicaceae</taxon>
        <taxon>Saliceae</taxon>
        <taxon>Populus</taxon>
    </lineage>
</organism>
<proteinExistence type="predicted"/>
<keyword evidence="2" id="KW-1185">Reference proteome</keyword>
<comment type="caution">
    <text evidence="1">The sequence shown here is derived from an EMBL/GenBank/DDBJ whole genome shotgun (WGS) entry which is preliminary data.</text>
</comment>
<protein>
    <submittedName>
        <fullName evidence="1">Uncharacterized protein</fullName>
    </submittedName>
</protein>
<dbReference type="Proteomes" id="UP000006729">
    <property type="component" value="Chromosome 17"/>
</dbReference>
<name>A0ACC0RQ13_POPTR</name>
<gene>
    <name evidence="1" type="ORF">POPTR_017G088300v4</name>
</gene>
<dbReference type="EMBL" id="CM009306">
    <property type="protein sequence ID" value="KAI9379381.1"/>
    <property type="molecule type" value="Genomic_DNA"/>
</dbReference>
<reference evidence="1 2" key="1">
    <citation type="journal article" date="2006" name="Science">
        <title>The genome of black cottonwood, Populus trichocarpa (Torr. &amp; Gray).</title>
        <authorList>
            <person name="Tuskan G.A."/>
            <person name="Difazio S."/>
            <person name="Jansson S."/>
            <person name="Bohlmann J."/>
            <person name="Grigoriev I."/>
            <person name="Hellsten U."/>
            <person name="Putnam N."/>
            <person name="Ralph S."/>
            <person name="Rombauts S."/>
            <person name="Salamov A."/>
            <person name="Schein J."/>
            <person name="Sterck L."/>
            <person name="Aerts A."/>
            <person name="Bhalerao R.R."/>
            <person name="Bhalerao R.P."/>
            <person name="Blaudez D."/>
            <person name="Boerjan W."/>
            <person name="Brun A."/>
            <person name="Brunner A."/>
            <person name="Busov V."/>
            <person name="Campbell M."/>
            <person name="Carlson J."/>
            <person name="Chalot M."/>
            <person name="Chapman J."/>
            <person name="Chen G.L."/>
            <person name="Cooper D."/>
            <person name="Coutinho P.M."/>
            <person name="Couturier J."/>
            <person name="Covert S."/>
            <person name="Cronk Q."/>
            <person name="Cunningham R."/>
            <person name="Davis J."/>
            <person name="Degroeve S."/>
            <person name="Dejardin A."/>
            <person name="Depamphilis C."/>
            <person name="Detter J."/>
            <person name="Dirks B."/>
            <person name="Dubchak I."/>
            <person name="Duplessis S."/>
            <person name="Ehlting J."/>
            <person name="Ellis B."/>
            <person name="Gendler K."/>
            <person name="Goodstein D."/>
            <person name="Gribskov M."/>
            <person name="Grimwood J."/>
            <person name="Groover A."/>
            <person name="Gunter L."/>
            <person name="Hamberger B."/>
            <person name="Heinze B."/>
            <person name="Helariutta Y."/>
            <person name="Henrissat B."/>
            <person name="Holligan D."/>
            <person name="Holt R."/>
            <person name="Huang W."/>
            <person name="Islam-Faridi N."/>
            <person name="Jones S."/>
            <person name="Jones-Rhoades M."/>
            <person name="Jorgensen R."/>
            <person name="Joshi C."/>
            <person name="Kangasjarvi J."/>
            <person name="Karlsson J."/>
            <person name="Kelleher C."/>
            <person name="Kirkpatrick R."/>
            <person name="Kirst M."/>
            <person name="Kohler A."/>
            <person name="Kalluri U."/>
            <person name="Larimer F."/>
            <person name="Leebens-Mack J."/>
            <person name="Leple J.C."/>
            <person name="Locascio P."/>
            <person name="Lou Y."/>
            <person name="Lucas S."/>
            <person name="Martin F."/>
            <person name="Montanini B."/>
            <person name="Napoli C."/>
            <person name="Nelson D.R."/>
            <person name="Nelson C."/>
            <person name="Nieminen K."/>
            <person name="Nilsson O."/>
            <person name="Pereda V."/>
            <person name="Peter G."/>
            <person name="Philippe R."/>
            <person name="Pilate G."/>
            <person name="Poliakov A."/>
            <person name="Razumovskaya J."/>
            <person name="Richardson P."/>
            <person name="Rinaldi C."/>
            <person name="Ritland K."/>
            <person name="Rouze P."/>
            <person name="Ryaboy D."/>
            <person name="Schmutz J."/>
            <person name="Schrader J."/>
            <person name="Segerman B."/>
            <person name="Shin H."/>
            <person name="Siddiqui A."/>
            <person name="Sterky F."/>
            <person name="Terry A."/>
            <person name="Tsai C.J."/>
            <person name="Uberbacher E."/>
            <person name="Unneberg P."/>
            <person name="Vahala J."/>
            <person name="Wall K."/>
            <person name="Wessler S."/>
            <person name="Yang G."/>
            <person name="Yin T."/>
            <person name="Douglas C."/>
            <person name="Marra M."/>
            <person name="Sandberg G."/>
            <person name="Van de Peer Y."/>
            <person name="Rokhsar D."/>
        </authorList>
    </citation>
    <scope>NUCLEOTIDE SEQUENCE [LARGE SCALE GENOMIC DNA]</scope>
    <source>
        <strain evidence="2">cv. Nisqually</strain>
    </source>
</reference>